<dbReference type="SUPFAM" id="SSF46785">
    <property type="entry name" value="Winged helix' DNA-binding domain"/>
    <property type="match status" value="1"/>
</dbReference>
<name>A0A4Q7NIH9_9BURK</name>
<dbReference type="Proteomes" id="UP000292445">
    <property type="component" value="Unassembled WGS sequence"/>
</dbReference>
<accession>A0A4Q7NIH9</accession>
<dbReference type="Pfam" id="PF00392">
    <property type="entry name" value="GntR"/>
    <property type="match status" value="1"/>
</dbReference>
<dbReference type="SMART" id="SM00895">
    <property type="entry name" value="FCD"/>
    <property type="match status" value="1"/>
</dbReference>
<evidence type="ECO:0000313" key="5">
    <source>
        <dbReference type="EMBL" id="RZS84719.1"/>
    </source>
</evidence>
<evidence type="ECO:0000256" key="3">
    <source>
        <dbReference type="ARBA" id="ARBA00023163"/>
    </source>
</evidence>
<dbReference type="SUPFAM" id="SSF48008">
    <property type="entry name" value="GntR ligand-binding domain-like"/>
    <property type="match status" value="1"/>
</dbReference>
<keyword evidence="3" id="KW-0804">Transcription</keyword>
<dbReference type="InterPro" id="IPR036390">
    <property type="entry name" value="WH_DNA-bd_sf"/>
</dbReference>
<dbReference type="Gene3D" id="1.20.120.530">
    <property type="entry name" value="GntR ligand-binding domain-like"/>
    <property type="match status" value="1"/>
</dbReference>
<dbReference type="PROSITE" id="PS50949">
    <property type="entry name" value="HTH_GNTR"/>
    <property type="match status" value="1"/>
</dbReference>
<dbReference type="CDD" id="cd07377">
    <property type="entry name" value="WHTH_GntR"/>
    <property type="match status" value="1"/>
</dbReference>
<dbReference type="AlphaFoldDB" id="A0A4Q7NIH9"/>
<comment type="caution">
    <text evidence="5">The sequence shown here is derived from an EMBL/GenBank/DDBJ whole genome shotgun (WGS) entry which is preliminary data.</text>
</comment>
<proteinExistence type="predicted"/>
<keyword evidence="1" id="KW-0805">Transcription regulation</keyword>
<protein>
    <submittedName>
        <fullName evidence="5">DNA-binding GntR family transcriptional regulator</fullName>
    </submittedName>
</protein>
<dbReference type="EMBL" id="SGXC01000001">
    <property type="protein sequence ID" value="RZS84719.1"/>
    <property type="molecule type" value="Genomic_DNA"/>
</dbReference>
<sequence length="246" mass="28291">MPYDAPDGEVEEITLAEQVYRSLRRDLISGDIEPGQSLRLEFLKQRYGISFSPIREALNRLQSERMVVSTASRGFRVAPFSREEMWDAAETRILIDCEAMRRSLKNGDDVWETRLVAAYHALNLAARRVHDMPAPDDEASEMLEQRHLEFHRALIAACGSRWLMELSVQMYTQTERYRRPTLRGRSGWGDVGRDVGREHQDLMDAALARDSKRAVALLAQHYRKTVALIERFTPFKDVASHDSQEA</sequence>
<keyword evidence="6" id="KW-1185">Reference proteome</keyword>
<organism evidence="5 6">
    <name type="scientific">Pigmentiphaga kullae</name>
    <dbReference type="NCBI Taxonomy" id="151784"/>
    <lineage>
        <taxon>Bacteria</taxon>
        <taxon>Pseudomonadati</taxon>
        <taxon>Pseudomonadota</taxon>
        <taxon>Betaproteobacteria</taxon>
        <taxon>Burkholderiales</taxon>
        <taxon>Alcaligenaceae</taxon>
        <taxon>Pigmentiphaga</taxon>
    </lineage>
</organism>
<evidence type="ECO:0000259" key="4">
    <source>
        <dbReference type="PROSITE" id="PS50949"/>
    </source>
</evidence>
<evidence type="ECO:0000313" key="6">
    <source>
        <dbReference type="Proteomes" id="UP000292445"/>
    </source>
</evidence>
<dbReference type="InterPro" id="IPR008920">
    <property type="entry name" value="TF_FadR/GntR_C"/>
</dbReference>
<dbReference type="PANTHER" id="PTHR43537">
    <property type="entry name" value="TRANSCRIPTIONAL REGULATOR, GNTR FAMILY"/>
    <property type="match status" value="1"/>
</dbReference>
<reference evidence="5 6" key="1">
    <citation type="submission" date="2019-02" db="EMBL/GenBank/DDBJ databases">
        <title>Genomic Encyclopedia of Type Strains, Phase IV (KMG-IV): sequencing the most valuable type-strain genomes for metagenomic binning, comparative biology and taxonomic classification.</title>
        <authorList>
            <person name="Goeker M."/>
        </authorList>
    </citation>
    <scope>NUCLEOTIDE SEQUENCE [LARGE SCALE GENOMIC DNA]</scope>
    <source>
        <strain evidence="5 6">K24</strain>
    </source>
</reference>
<dbReference type="InterPro" id="IPR011711">
    <property type="entry name" value="GntR_C"/>
</dbReference>
<dbReference type="GO" id="GO:0003700">
    <property type="term" value="F:DNA-binding transcription factor activity"/>
    <property type="evidence" value="ECO:0007669"/>
    <property type="project" value="InterPro"/>
</dbReference>
<feature type="domain" description="HTH gntR-type" evidence="4">
    <location>
        <begin position="13"/>
        <end position="80"/>
    </location>
</feature>
<dbReference type="PANTHER" id="PTHR43537:SF20">
    <property type="entry name" value="HTH-TYPE TRANSCRIPTIONAL REPRESSOR GLAR"/>
    <property type="match status" value="1"/>
</dbReference>
<gene>
    <name evidence="5" type="ORF">EV675_0738</name>
</gene>
<dbReference type="Gene3D" id="1.10.10.10">
    <property type="entry name" value="Winged helix-like DNA-binding domain superfamily/Winged helix DNA-binding domain"/>
    <property type="match status" value="1"/>
</dbReference>
<evidence type="ECO:0000256" key="1">
    <source>
        <dbReference type="ARBA" id="ARBA00023015"/>
    </source>
</evidence>
<keyword evidence="2 5" id="KW-0238">DNA-binding</keyword>
<dbReference type="GO" id="GO:0003677">
    <property type="term" value="F:DNA binding"/>
    <property type="evidence" value="ECO:0007669"/>
    <property type="project" value="UniProtKB-KW"/>
</dbReference>
<dbReference type="InterPro" id="IPR000524">
    <property type="entry name" value="Tscrpt_reg_HTH_GntR"/>
</dbReference>
<dbReference type="Pfam" id="PF07729">
    <property type="entry name" value="FCD"/>
    <property type="match status" value="1"/>
</dbReference>
<dbReference type="InterPro" id="IPR036388">
    <property type="entry name" value="WH-like_DNA-bd_sf"/>
</dbReference>
<dbReference type="SMART" id="SM00345">
    <property type="entry name" value="HTH_GNTR"/>
    <property type="match status" value="1"/>
</dbReference>
<evidence type="ECO:0000256" key="2">
    <source>
        <dbReference type="ARBA" id="ARBA00023125"/>
    </source>
</evidence>